<reference evidence="1 2" key="3">
    <citation type="journal article" date="2017" name="Mol. Plant Pathol.">
        <title>A gapless genome sequence of the fungus Botrytis cinerea.</title>
        <authorList>
            <person name="Van Kan J.A."/>
            <person name="Stassen J.H."/>
            <person name="Mosbach A."/>
            <person name="Van Der Lee T.A."/>
            <person name="Faino L."/>
            <person name="Farmer A.D."/>
            <person name="Papasotiriou D.G."/>
            <person name="Zhou S."/>
            <person name="Seidl M.F."/>
            <person name="Cottam E."/>
            <person name="Edel D."/>
            <person name="Hahn M."/>
            <person name="Schwartz D.C."/>
            <person name="Dietrich R.A."/>
            <person name="Widdison S."/>
            <person name="Scalliet G."/>
        </authorList>
    </citation>
    <scope>NUCLEOTIDE SEQUENCE [LARGE SCALE GENOMIC DNA]</scope>
    <source>
        <strain evidence="1 2">B05.10</strain>
    </source>
</reference>
<reference evidence="1 2" key="2">
    <citation type="journal article" date="2012" name="Eukaryot. Cell">
        <title>Genome update of Botrytis cinerea strains B05.10 and T4.</title>
        <authorList>
            <person name="Staats M."/>
            <person name="van Kan J.A."/>
        </authorList>
    </citation>
    <scope>NUCLEOTIDE SEQUENCE [LARGE SCALE GENOMIC DNA]</scope>
    <source>
        <strain evidence="1 2">B05.10</strain>
    </source>
</reference>
<sequence length="295" mass="34341">MDILPEAEVKEDQIREMDKDLTTTADMNPDVKVWLSKIHALTEARNENHKKLTEINLLREECHAKCRILIEDNRANFQNNFPNASGALVAEFNKANLENPILDDFNLARKKQKNVYNASRTELAEMYKNFNNLFPDCIPPDIENRSIISFAATDVGNVLAFFRTCSPKDVAREIFTHKALPGFKICSCEKSFNRDNLPPSYRVYFELARQFPDVPGRLISYDTLAVTEKMRNPQHRKETDIFTTTLETVWVYDSVINMYEPHLRQQVFHKFSMDQVNGLRRRMKIYVEISVVDIE</sequence>
<organism evidence="1 2">
    <name type="scientific">Botryotinia fuckeliana (strain B05.10)</name>
    <name type="common">Noble rot fungus</name>
    <name type="synonym">Botrytis cinerea</name>
    <dbReference type="NCBI Taxonomy" id="332648"/>
    <lineage>
        <taxon>Eukaryota</taxon>
        <taxon>Fungi</taxon>
        <taxon>Dikarya</taxon>
        <taxon>Ascomycota</taxon>
        <taxon>Pezizomycotina</taxon>
        <taxon>Leotiomycetes</taxon>
        <taxon>Helotiales</taxon>
        <taxon>Sclerotiniaceae</taxon>
        <taxon>Botrytis</taxon>
    </lineage>
</organism>
<dbReference type="RefSeq" id="XP_001546778.1">
    <property type="nucleotide sequence ID" value="XM_001546728.2"/>
</dbReference>
<evidence type="ECO:0000313" key="2">
    <source>
        <dbReference type="Proteomes" id="UP000001798"/>
    </source>
</evidence>
<dbReference type="VEuPathDB" id="FungiDB:Bcin15g04160"/>
<reference evidence="1 2" key="1">
    <citation type="journal article" date="2011" name="PLoS Genet.">
        <title>Genomic analysis of the necrotrophic fungal pathogens Sclerotinia sclerotiorum and Botrytis cinerea.</title>
        <authorList>
            <person name="Amselem J."/>
            <person name="Cuomo C.A."/>
            <person name="van Kan J.A."/>
            <person name="Viaud M."/>
            <person name="Benito E.P."/>
            <person name="Couloux A."/>
            <person name="Coutinho P.M."/>
            <person name="de Vries R.P."/>
            <person name="Dyer P.S."/>
            <person name="Fillinger S."/>
            <person name="Fournier E."/>
            <person name="Gout L."/>
            <person name="Hahn M."/>
            <person name="Kohn L."/>
            <person name="Lapalu N."/>
            <person name="Plummer K.M."/>
            <person name="Pradier J.M."/>
            <person name="Quevillon E."/>
            <person name="Sharon A."/>
            <person name="Simon A."/>
            <person name="ten Have A."/>
            <person name="Tudzynski B."/>
            <person name="Tudzynski P."/>
            <person name="Wincker P."/>
            <person name="Andrew M."/>
            <person name="Anthouard V."/>
            <person name="Beever R.E."/>
            <person name="Beffa R."/>
            <person name="Benoit I."/>
            <person name="Bouzid O."/>
            <person name="Brault B."/>
            <person name="Chen Z."/>
            <person name="Choquer M."/>
            <person name="Collemare J."/>
            <person name="Cotton P."/>
            <person name="Danchin E.G."/>
            <person name="Da Silva C."/>
            <person name="Gautier A."/>
            <person name="Giraud C."/>
            <person name="Giraud T."/>
            <person name="Gonzalez C."/>
            <person name="Grossetete S."/>
            <person name="Guldener U."/>
            <person name="Henrissat B."/>
            <person name="Howlett B.J."/>
            <person name="Kodira C."/>
            <person name="Kretschmer M."/>
            <person name="Lappartient A."/>
            <person name="Leroch M."/>
            <person name="Levis C."/>
            <person name="Mauceli E."/>
            <person name="Neuveglise C."/>
            <person name="Oeser B."/>
            <person name="Pearson M."/>
            <person name="Poulain J."/>
            <person name="Poussereau N."/>
            <person name="Quesneville H."/>
            <person name="Rascle C."/>
            <person name="Schumacher J."/>
            <person name="Segurens B."/>
            <person name="Sexton A."/>
            <person name="Silva E."/>
            <person name="Sirven C."/>
            <person name="Soanes D.M."/>
            <person name="Talbot N.J."/>
            <person name="Templeton M."/>
            <person name="Yandava C."/>
            <person name="Yarden O."/>
            <person name="Zeng Q."/>
            <person name="Rollins J.A."/>
            <person name="Lebrun M.H."/>
            <person name="Dickman M."/>
        </authorList>
    </citation>
    <scope>NUCLEOTIDE SEQUENCE [LARGE SCALE GENOMIC DNA]</scope>
    <source>
        <strain evidence="1 2">B05.10</strain>
    </source>
</reference>
<keyword evidence="2" id="KW-1185">Reference proteome</keyword>
<dbReference type="AlphaFoldDB" id="A0A384K512"/>
<dbReference type="OMA" id="RITRCEE"/>
<dbReference type="KEGG" id="bfu:BCIN_15g04160"/>
<name>A0A384K512_BOTFB</name>
<dbReference type="EMBL" id="CP009819">
    <property type="protein sequence ID" value="ATZ57906.1"/>
    <property type="molecule type" value="Genomic_DNA"/>
</dbReference>
<gene>
    <name evidence="1" type="ORF">BCIN_15g04160</name>
</gene>
<proteinExistence type="predicted"/>
<dbReference type="OrthoDB" id="3512539at2759"/>
<evidence type="ECO:0000313" key="1">
    <source>
        <dbReference type="EMBL" id="ATZ57906.1"/>
    </source>
</evidence>
<dbReference type="Proteomes" id="UP000001798">
    <property type="component" value="Chromosome 15"/>
</dbReference>
<protein>
    <submittedName>
        <fullName evidence="1">Uncharacterized protein</fullName>
    </submittedName>
</protein>
<dbReference type="GeneID" id="5427258"/>
<accession>A0A384K512</accession>